<reference evidence="1 2" key="1">
    <citation type="submission" date="2018-04" db="EMBL/GenBank/DDBJ databases">
        <title>Draft Genome Sequence of Phosphate-Solubilizing Chryseobacterium sp. ISE14 that is a Biocontrol and Plant Growth-Promoting Rhizobacterium Isolated from Cucumber.</title>
        <authorList>
            <person name="Jeong J.-J."/>
            <person name="Sang M.K."/>
            <person name="Choi I.-G."/>
            <person name="Kim K.D."/>
        </authorList>
    </citation>
    <scope>NUCLEOTIDE SEQUENCE [LARGE SCALE GENOMIC DNA]</scope>
    <source>
        <strain evidence="1 2">ISE14</strain>
    </source>
</reference>
<dbReference type="EMBL" id="PPED02000004">
    <property type="protein sequence ID" value="PWN68392.1"/>
    <property type="molecule type" value="Genomic_DNA"/>
</dbReference>
<keyword evidence="2" id="KW-1185">Reference proteome</keyword>
<comment type="caution">
    <text evidence="1">The sequence shown here is derived from an EMBL/GenBank/DDBJ whole genome shotgun (WGS) entry which is preliminary data.</text>
</comment>
<dbReference type="AlphaFoldDB" id="A0A316X3F2"/>
<evidence type="ECO:0000313" key="1">
    <source>
        <dbReference type="EMBL" id="PWN68392.1"/>
    </source>
</evidence>
<protein>
    <submittedName>
        <fullName evidence="1">Uncharacterized protein</fullName>
    </submittedName>
</protein>
<proteinExistence type="predicted"/>
<sequence length="83" mass="9597">MLLQQECNIIVDIVVPTGASLFKVKGHDPITHDLKISEPNRWWSLYANEIEVGDTIVKKRGELTFNIHKKDTVIVHKWKCDEN</sequence>
<gene>
    <name evidence="1" type="ORF">C1631_016980</name>
</gene>
<accession>A0A316X3F2</accession>
<evidence type="ECO:0000313" key="2">
    <source>
        <dbReference type="Proteomes" id="UP000236594"/>
    </source>
</evidence>
<dbReference type="Proteomes" id="UP000236594">
    <property type="component" value="Unassembled WGS sequence"/>
</dbReference>
<organism evidence="1 2">
    <name type="scientific">Chryseobacterium phosphatilyticum</name>
    <dbReference type="NCBI Taxonomy" id="475075"/>
    <lineage>
        <taxon>Bacteria</taxon>
        <taxon>Pseudomonadati</taxon>
        <taxon>Bacteroidota</taxon>
        <taxon>Flavobacteriia</taxon>
        <taxon>Flavobacteriales</taxon>
        <taxon>Weeksellaceae</taxon>
        <taxon>Chryseobacterium group</taxon>
        <taxon>Chryseobacterium</taxon>
    </lineage>
</organism>
<name>A0A316X3F2_9FLAO</name>